<protein>
    <submittedName>
        <fullName evidence="2">DUF4065 domain-containing protein</fullName>
    </submittedName>
</protein>
<dbReference type="InterPro" id="IPR025272">
    <property type="entry name" value="SocA_Panacea"/>
</dbReference>
<name>A0AAX1EHX3_9GAMM</name>
<feature type="domain" description="Antitoxin SocA-like Panacea" evidence="1">
    <location>
        <begin position="30"/>
        <end position="123"/>
    </location>
</feature>
<proteinExistence type="predicted"/>
<dbReference type="AlphaFoldDB" id="A0AAX1EHX3"/>
<reference evidence="2 3" key="1">
    <citation type="submission" date="2019-03" db="EMBL/GenBank/DDBJ databases">
        <title>Diverse conjugative elements silence natural transformation in Legionella species.</title>
        <authorList>
            <person name="Durieux I."/>
            <person name="Ginevra C."/>
            <person name="Attaiech L."/>
            <person name="Picq K."/>
            <person name="Juan P.A."/>
            <person name="Jarraud S."/>
            <person name="Charpentier X."/>
        </authorList>
    </citation>
    <scope>NUCLEOTIDE SEQUENCE [LARGE SCALE GENOMIC DNA]</scope>
    <source>
        <strain evidence="2 3">HL-0427-4011</strain>
    </source>
</reference>
<evidence type="ECO:0000313" key="3">
    <source>
        <dbReference type="Proteomes" id="UP000295517"/>
    </source>
</evidence>
<dbReference type="EMBL" id="CP038254">
    <property type="protein sequence ID" value="QBR84715.1"/>
    <property type="molecule type" value="Genomic_DNA"/>
</dbReference>
<evidence type="ECO:0000259" key="1">
    <source>
        <dbReference type="Pfam" id="PF13274"/>
    </source>
</evidence>
<evidence type="ECO:0000313" key="2">
    <source>
        <dbReference type="EMBL" id="QBR84715.1"/>
    </source>
</evidence>
<dbReference type="Pfam" id="PF13274">
    <property type="entry name" value="SocA_Panacea"/>
    <property type="match status" value="1"/>
</dbReference>
<organism evidence="2 3">
    <name type="scientific">Legionella israelensis</name>
    <dbReference type="NCBI Taxonomy" id="454"/>
    <lineage>
        <taxon>Bacteria</taxon>
        <taxon>Pseudomonadati</taxon>
        <taxon>Pseudomonadota</taxon>
        <taxon>Gammaproteobacteria</taxon>
        <taxon>Legionellales</taxon>
        <taxon>Legionellaceae</taxon>
        <taxon>Legionella</taxon>
    </lineage>
</organism>
<dbReference type="RefSeq" id="WP_135060901.1">
    <property type="nucleotide sequence ID" value="NZ_CP038254.1"/>
</dbReference>
<sequence length="148" mass="17442">MNTVYQVADYFLDKASKEEDDSEIISNLKLQKLVYYAQGFHLAMYDKPLFKEQLEAWTHGPVSPDLYHSKKQHKNGAVDPNPNFDNSVFTKEQQELLDEIYEVYGQFSAWKLRNLTHEEDPWKKNVDSLNSNIIPHEDLKIYFKTQLN</sequence>
<dbReference type="Proteomes" id="UP000295517">
    <property type="component" value="Chromosome"/>
</dbReference>
<gene>
    <name evidence="2" type="ORF">E3983_10270</name>
</gene>
<accession>A0AAX1EHX3</accession>